<dbReference type="Proteomes" id="UP001434883">
    <property type="component" value="Unassembled WGS sequence"/>
</dbReference>
<comment type="caution">
    <text evidence="1">The sequence shown here is derived from an EMBL/GenBank/DDBJ whole genome shotgun (WGS) entry which is preliminary data.</text>
</comment>
<organism evidence="1 2">
    <name type="scientific">Xenoophorus captivus</name>
    <dbReference type="NCBI Taxonomy" id="1517983"/>
    <lineage>
        <taxon>Eukaryota</taxon>
        <taxon>Metazoa</taxon>
        <taxon>Chordata</taxon>
        <taxon>Craniata</taxon>
        <taxon>Vertebrata</taxon>
        <taxon>Euteleostomi</taxon>
        <taxon>Actinopterygii</taxon>
        <taxon>Neopterygii</taxon>
        <taxon>Teleostei</taxon>
        <taxon>Neoteleostei</taxon>
        <taxon>Acanthomorphata</taxon>
        <taxon>Ovalentaria</taxon>
        <taxon>Atherinomorphae</taxon>
        <taxon>Cyprinodontiformes</taxon>
        <taxon>Goodeidae</taxon>
        <taxon>Xenoophorus</taxon>
    </lineage>
</organism>
<sequence>MYICMERICKEEYWVGWLNSSFHVHYYVYILLTVETYYSPPHFISEQYITISESRDLVVESQGHYADAIKLVHQVSLCVSIIHTLRAYIFYCWRLHQPWNRLVCVLRKQTC</sequence>
<evidence type="ECO:0000313" key="1">
    <source>
        <dbReference type="EMBL" id="MEQ2193160.1"/>
    </source>
</evidence>
<gene>
    <name evidence="1" type="ORF">XENOCAPTIV_025040</name>
</gene>
<protein>
    <submittedName>
        <fullName evidence="1">Uncharacterized protein</fullName>
    </submittedName>
</protein>
<proteinExistence type="predicted"/>
<keyword evidence="2" id="KW-1185">Reference proteome</keyword>
<name>A0ABV0QBL3_9TELE</name>
<evidence type="ECO:0000313" key="2">
    <source>
        <dbReference type="Proteomes" id="UP001434883"/>
    </source>
</evidence>
<reference evidence="1 2" key="1">
    <citation type="submission" date="2021-06" db="EMBL/GenBank/DDBJ databases">
        <authorList>
            <person name="Palmer J.M."/>
        </authorList>
    </citation>
    <scope>NUCLEOTIDE SEQUENCE [LARGE SCALE GENOMIC DNA]</scope>
    <source>
        <strain evidence="1 2">XC_2019</strain>
        <tissue evidence="1">Muscle</tissue>
    </source>
</reference>
<dbReference type="EMBL" id="JAHRIN010005968">
    <property type="protein sequence ID" value="MEQ2193160.1"/>
    <property type="molecule type" value="Genomic_DNA"/>
</dbReference>
<accession>A0ABV0QBL3</accession>